<reference evidence="1" key="1">
    <citation type="journal article" date="2021" name="Proc. Natl. Acad. Sci. U.S.A.">
        <title>A Catalog of Tens of Thousands of Viruses from Human Metagenomes Reveals Hidden Associations with Chronic Diseases.</title>
        <authorList>
            <person name="Tisza M.J."/>
            <person name="Buck C.B."/>
        </authorList>
    </citation>
    <scope>NUCLEOTIDE SEQUENCE</scope>
    <source>
        <strain evidence="1">CtML55</strain>
    </source>
</reference>
<name>A0A8S5RJ10_9VIRU</name>
<accession>A0A8S5RJ10</accession>
<sequence length="32" mass="3644">MSKSSLIFFLIFCLMFRNCCLNKSIASLVLSL</sequence>
<evidence type="ECO:0000313" key="1">
    <source>
        <dbReference type="EMBL" id="DAE30972.1"/>
    </source>
</evidence>
<protein>
    <submittedName>
        <fullName evidence="1">Uncharacterized protein</fullName>
    </submittedName>
</protein>
<proteinExistence type="predicted"/>
<organism evidence="1">
    <name type="scientific">virus sp. ctML55</name>
    <dbReference type="NCBI Taxonomy" id="2827627"/>
    <lineage>
        <taxon>Viruses</taxon>
    </lineage>
</organism>
<dbReference type="EMBL" id="BK059105">
    <property type="protein sequence ID" value="DAE30972.1"/>
    <property type="molecule type" value="Genomic_DNA"/>
</dbReference>